<dbReference type="CDD" id="cd21120">
    <property type="entry name" value="SPASM_anSME"/>
    <property type="match status" value="1"/>
</dbReference>
<feature type="domain" description="Radical SAM core" evidence="8">
    <location>
        <begin position="32"/>
        <end position="263"/>
    </location>
</feature>
<comment type="caution">
    <text evidence="9">The sequence shown here is derived from an EMBL/GenBank/DDBJ whole genome shotgun (WGS) entry which is preliminary data.</text>
</comment>
<comment type="similarity">
    <text evidence="7">Belongs to the radical SAM superfamily. Anaerobic sulfatase-maturating enzyme family.</text>
</comment>
<dbReference type="Pfam" id="PF04055">
    <property type="entry name" value="Radical_SAM"/>
    <property type="match status" value="1"/>
</dbReference>
<dbReference type="SUPFAM" id="SSF102114">
    <property type="entry name" value="Radical SAM enzymes"/>
    <property type="match status" value="1"/>
</dbReference>
<dbReference type="SFLD" id="SFLDG01072">
    <property type="entry name" value="dehydrogenase_like"/>
    <property type="match status" value="1"/>
</dbReference>
<name>A0A261FF22_9BIFI</name>
<evidence type="ECO:0000313" key="10">
    <source>
        <dbReference type="Proteomes" id="UP000216444"/>
    </source>
</evidence>
<dbReference type="EMBL" id="MWWV01000007">
    <property type="protein sequence ID" value="OZG57678.1"/>
    <property type="molecule type" value="Genomic_DNA"/>
</dbReference>
<evidence type="ECO:0000313" key="9">
    <source>
        <dbReference type="EMBL" id="OZG57678.1"/>
    </source>
</evidence>
<evidence type="ECO:0000256" key="2">
    <source>
        <dbReference type="ARBA" id="ARBA00022485"/>
    </source>
</evidence>
<keyword evidence="4" id="KW-0479">Metal-binding</keyword>
<dbReference type="GO" id="GO:0046872">
    <property type="term" value="F:metal ion binding"/>
    <property type="evidence" value="ECO:0007669"/>
    <property type="project" value="UniProtKB-KW"/>
</dbReference>
<dbReference type="AlphaFoldDB" id="A0A261FF22"/>
<gene>
    <name evidence="9" type="ORF">BTIS_1331</name>
</gene>
<dbReference type="GO" id="GO:0051539">
    <property type="term" value="F:4 iron, 4 sulfur cluster binding"/>
    <property type="evidence" value="ECO:0007669"/>
    <property type="project" value="UniProtKB-KW"/>
</dbReference>
<dbReference type="Gene3D" id="3.20.20.70">
    <property type="entry name" value="Aldolase class I"/>
    <property type="match status" value="1"/>
</dbReference>
<keyword evidence="3" id="KW-0949">S-adenosyl-L-methionine</keyword>
<evidence type="ECO:0000256" key="1">
    <source>
        <dbReference type="ARBA" id="ARBA00001966"/>
    </source>
</evidence>
<dbReference type="NCBIfam" id="TIGR04085">
    <property type="entry name" value="rSAM_more_4Fe4S"/>
    <property type="match status" value="1"/>
</dbReference>
<sequence>MTTATLASISNSEVQAATEELTTNQTPATLQRTPLTRRRLPFSVVAKPTGAACNLDCQYCFFLSKELLYNAQRQQMSEATLERYVAEYLAASPDGEVTMLWQGGEPTLRGLPFYRRLIELCEQYRRPDQHVVHAMQTNGTLIDEEWAEFLHKHDVLVGVSIDGPAECHDAYRLNRAGRGTHSMVIRGWRRLQDAGVRCNILCTVHHANERHSLDVYRYFRDELGAEYLQFIPIVERVDPEQLNRVEHGGWRATGTRRNTNNGDQGGSCHQVGLLYRQHGDAVTSRSVKPEAYGNFLNTIFDEWITHDVGRVFVQDFDAALGALFGQYSVCVHAPECGTNMALEFNGDVYACDHWVEPDWLVGNINDSDFASLAGTQLMQQFSLKKHAQLPDRCRTCPFLRMCNGGCPKDRFVSPDAMAGNDTVAAKTAETTNGASQNLQNYLCPGFAKFYGHIRPDMIGMARLLRAGRAPYEIMNPDVRAKVRAKTTR</sequence>
<dbReference type="SFLD" id="SFLDG01386">
    <property type="entry name" value="main_SPASM_domain-containing"/>
    <property type="match status" value="1"/>
</dbReference>
<keyword evidence="5" id="KW-0408">Iron</keyword>
<dbReference type="SFLD" id="SFLDF00285">
    <property type="entry name" value="anaerobic_Ser-type_sulfatase-m"/>
    <property type="match status" value="1"/>
</dbReference>
<dbReference type="CDD" id="cd01335">
    <property type="entry name" value="Radical_SAM"/>
    <property type="match status" value="1"/>
</dbReference>
<evidence type="ECO:0000256" key="7">
    <source>
        <dbReference type="ARBA" id="ARBA00023601"/>
    </source>
</evidence>
<dbReference type="SFLD" id="SFLDS00029">
    <property type="entry name" value="Radical_SAM"/>
    <property type="match status" value="1"/>
</dbReference>
<dbReference type="SFLD" id="SFLDG01067">
    <property type="entry name" value="SPASM/twitch_domain_containing"/>
    <property type="match status" value="1"/>
</dbReference>
<accession>A0A261FF22</accession>
<evidence type="ECO:0000256" key="4">
    <source>
        <dbReference type="ARBA" id="ARBA00022723"/>
    </source>
</evidence>
<proteinExistence type="inferred from homology"/>
<dbReference type="InterPro" id="IPR013785">
    <property type="entry name" value="Aldolase_TIM"/>
</dbReference>
<dbReference type="InterPro" id="IPR034491">
    <property type="entry name" value="Anaerob_Ser_sulfatase-maturase"/>
</dbReference>
<dbReference type="NCBIfam" id="TIGR03942">
    <property type="entry name" value="sulfatase_rSAM"/>
    <property type="match status" value="1"/>
</dbReference>
<dbReference type="RefSeq" id="WP_094663902.1">
    <property type="nucleotide sequence ID" value="NZ_MWWV01000007.1"/>
</dbReference>
<dbReference type="SFLD" id="SFLDG01384">
    <property type="entry name" value="thioether_bond_formation_requi"/>
    <property type="match status" value="1"/>
</dbReference>
<dbReference type="InterPro" id="IPR023885">
    <property type="entry name" value="4Fe4S-binding_SPASM_dom"/>
</dbReference>
<dbReference type="PROSITE" id="PS51918">
    <property type="entry name" value="RADICAL_SAM"/>
    <property type="match status" value="1"/>
</dbReference>
<dbReference type="InterPro" id="IPR047207">
    <property type="entry name" value="SPASM_anSME"/>
</dbReference>
<dbReference type="PANTHER" id="PTHR43273:SF3">
    <property type="entry name" value="ANAEROBIC SULFATASE-MATURATING ENZYME HOMOLOG ASLB-RELATED"/>
    <property type="match status" value="1"/>
</dbReference>
<keyword evidence="6" id="KW-0411">Iron-sulfur</keyword>
<organism evidence="9 10">
    <name type="scientific">Bifidobacterium tissieri</name>
    <dbReference type="NCBI Taxonomy" id="1630162"/>
    <lineage>
        <taxon>Bacteria</taxon>
        <taxon>Bacillati</taxon>
        <taxon>Actinomycetota</taxon>
        <taxon>Actinomycetes</taxon>
        <taxon>Bifidobacteriales</taxon>
        <taxon>Bifidobacteriaceae</taxon>
        <taxon>Bifidobacterium</taxon>
    </lineage>
</organism>
<evidence type="ECO:0000259" key="8">
    <source>
        <dbReference type="PROSITE" id="PS51918"/>
    </source>
</evidence>
<dbReference type="PANTHER" id="PTHR43273">
    <property type="entry name" value="ANAEROBIC SULFATASE-MATURATING ENZYME HOMOLOG ASLB-RELATED"/>
    <property type="match status" value="1"/>
</dbReference>
<dbReference type="Pfam" id="PF13186">
    <property type="entry name" value="SPASM"/>
    <property type="match status" value="1"/>
</dbReference>
<keyword evidence="2" id="KW-0004">4Fe-4S</keyword>
<protein>
    <submittedName>
        <fullName evidence="9">Anaerobic sulfatase maturase</fullName>
    </submittedName>
</protein>
<comment type="cofactor">
    <cofactor evidence="1">
        <name>[4Fe-4S] cluster</name>
        <dbReference type="ChEBI" id="CHEBI:49883"/>
    </cofactor>
</comment>
<dbReference type="InterPro" id="IPR023867">
    <property type="entry name" value="Sulphatase_maturase_rSAM"/>
</dbReference>
<dbReference type="Proteomes" id="UP000216444">
    <property type="component" value="Unassembled WGS sequence"/>
</dbReference>
<evidence type="ECO:0000256" key="5">
    <source>
        <dbReference type="ARBA" id="ARBA00023004"/>
    </source>
</evidence>
<evidence type="ECO:0000256" key="6">
    <source>
        <dbReference type="ARBA" id="ARBA00023014"/>
    </source>
</evidence>
<dbReference type="InterPro" id="IPR007197">
    <property type="entry name" value="rSAM"/>
</dbReference>
<keyword evidence="10" id="KW-1185">Reference proteome</keyword>
<dbReference type="InterPro" id="IPR058240">
    <property type="entry name" value="rSAM_sf"/>
</dbReference>
<evidence type="ECO:0000256" key="3">
    <source>
        <dbReference type="ARBA" id="ARBA00022691"/>
    </source>
</evidence>
<dbReference type="GO" id="GO:0016491">
    <property type="term" value="F:oxidoreductase activity"/>
    <property type="evidence" value="ECO:0007669"/>
    <property type="project" value="InterPro"/>
</dbReference>
<reference evidence="9 10" key="1">
    <citation type="journal article" date="2017" name="BMC Genomics">
        <title>Comparative genomic and phylogenomic analyses of the Bifidobacteriaceae family.</title>
        <authorList>
            <person name="Lugli G.A."/>
            <person name="Milani C."/>
            <person name="Turroni F."/>
            <person name="Duranti S."/>
            <person name="Mancabelli L."/>
            <person name="Mangifesta M."/>
            <person name="Ferrario C."/>
            <person name="Modesto M."/>
            <person name="Mattarelli P."/>
            <person name="Jiri K."/>
            <person name="van Sinderen D."/>
            <person name="Ventura M."/>
        </authorList>
    </citation>
    <scope>NUCLEOTIDE SEQUENCE [LARGE SCALE GENOMIC DNA]</scope>
    <source>
        <strain evidence="9 10">DSM 100201</strain>
    </source>
</reference>